<protein>
    <recommendedName>
        <fullName evidence="3">Pirin N-terminal domain-containing protein</fullName>
    </recommendedName>
</protein>
<dbReference type="InterPro" id="IPR014710">
    <property type="entry name" value="RmlC-like_jellyroll"/>
</dbReference>
<dbReference type="Proteomes" id="UP000198677">
    <property type="component" value="Unassembled WGS sequence"/>
</dbReference>
<gene>
    <name evidence="4" type="ORF">SAMN05444583_11589</name>
</gene>
<evidence type="ECO:0000256" key="1">
    <source>
        <dbReference type="ARBA" id="ARBA00008416"/>
    </source>
</evidence>
<name>A0A1H7TCM5_9NOCA</name>
<accession>A0A1H7TCM5</accession>
<evidence type="ECO:0000259" key="3">
    <source>
        <dbReference type="Pfam" id="PF02678"/>
    </source>
</evidence>
<dbReference type="Pfam" id="PF02678">
    <property type="entry name" value="Pirin"/>
    <property type="match status" value="1"/>
</dbReference>
<dbReference type="PANTHER" id="PTHR43212:SF3">
    <property type="entry name" value="QUERCETIN 2,3-DIOXYGENASE"/>
    <property type="match status" value="1"/>
</dbReference>
<dbReference type="InterPro" id="IPR012093">
    <property type="entry name" value="Pirin"/>
</dbReference>
<proteinExistence type="inferred from homology"/>
<dbReference type="InterPro" id="IPR003829">
    <property type="entry name" value="Pirin_N_dom"/>
</dbReference>
<sequence>MPTVAVQRAADRAHQNYGWLDSRQSFPFAGNFDLAANAHGLLVVNNEDVVDVGSGFDMHQHRDAEIVTWVLSGSLVHQDSEGHSGVVLPQALRAGRCPHPDSRSG</sequence>
<dbReference type="AlphaFoldDB" id="A0A1H7TCM5"/>
<dbReference type="EMBL" id="FOAW01000015">
    <property type="protein sequence ID" value="SEL82622.1"/>
    <property type="molecule type" value="Genomic_DNA"/>
</dbReference>
<evidence type="ECO:0000313" key="4">
    <source>
        <dbReference type="EMBL" id="SEL82622.1"/>
    </source>
</evidence>
<dbReference type="InterPro" id="IPR011051">
    <property type="entry name" value="RmlC_Cupin_sf"/>
</dbReference>
<reference evidence="5" key="1">
    <citation type="submission" date="2016-10" db="EMBL/GenBank/DDBJ databases">
        <authorList>
            <person name="Varghese N."/>
            <person name="Submissions S."/>
        </authorList>
    </citation>
    <scope>NUCLEOTIDE SEQUENCE [LARGE SCALE GENOMIC DNA]</scope>
    <source>
        <strain evidence="5">DSM 44675</strain>
    </source>
</reference>
<evidence type="ECO:0000256" key="2">
    <source>
        <dbReference type="RuleBase" id="RU003457"/>
    </source>
</evidence>
<organism evidence="4 5">
    <name type="scientific">Rhodococcus maanshanensis</name>
    <dbReference type="NCBI Taxonomy" id="183556"/>
    <lineage>
        <taxon>Bacteria</taxon>
        <taxon>Bacillati</taxon>
        <taxon>Actinomycetota</taxon>
        <taxon>Actinomycetes</taxon>
        <taxon>Mycobacteriales</taxon>
        <taxon>Nocardiaceae</taxon>
        <taxon>Rhodococcus</taxon>
    </lineage>
</organism>
<keyword evidence="5" id="KW-1185">Reference proteome</keyword>
<feature type="domain" description="Pirin N-terminal" evidence="3">
    <location>
        <begin position="11"/>
        <end position="90"/>
    </location>
</feature>
<evidence type="ECO:0000313" key="5">
    <source>
        <dbReference type="Proteomes" id="UP000198677"/>
    </source>
</evidence>
<dbReference type="PANTHER" id="PTHR43212">
    <property type="entry name" value="QUERCETIN 2,3-DIOXYGENASE"/>
    <property type="match status" value="1"/>
</dbReference>
<comment type="similarity">
    <text evidence="1 2">Belongs to the pirin family.</text>
</comment>
<dbReference type="Gene3D" id="2.60.120.10">
    <property type="entry name" value="Jelly Rolls"/>
    <property type="match status" value="1"/>
</dbReference>
<dbReference type="SUPFAM" id="SSF51182">
    <property type="entry name" value="RmlC-like cupins"/>
    <property type="match status" value="1"/>
</dbReference>